<feature type="chain" id="PRO_5002433428" evidence="1">
    <location>
        <begin position="19"/>
        <end position="50"/>
    </location>
</feature>
<accession>A0A0E9U8X4</accession>
<organism evidence="2">
    <name type="scientific">Anguilla anguilla</name>
    <name type="common">European freshwater eel</name>
    <name type="synonym">Muraena anguilla</name>
    <dbReference type="NCBI Taxonomy" id="7936"/>
    <lineage>
        <taxon>Eukaryota</taxon>
        <taxon>Metazoa</taxon>
        <taxon>Chordata</taxon>
        <taxon>Craniata</taxon>
        <taxon>Vertebrata</taxon>
        <taxon>Euteleostomi</taxon>
        <taxon>Actinopterygii</taxon>
        <taxon>Neopterygii</taxon>
        <taxon>Teleostei</taxon>
        <taxon>Anguilliformes</taxon>
        <taxon>Anguillidae</taxon>
        <taxon>Anguilla</taxon>
    </lineage>
</organism>
<evidence type="ECO:0000313" key="2">
    <source>
        <dbReference type="EMBL" id="JAH61635.1"/>
    </source>
</evidence>
<evidence type="ECO:0000256" key="1">
    <source>
        <dbReference type="SAM" id="SignalP"/>
    </source>
</evidence>
<proteinExistence type="predicted"/>
<feature type="signal peptide" evidence="1">
    <location>
        <begin position="1"/>
        <end position="18"/>
    </location>
</feature>
<keyword evidence="1" id="KW-0732">Signal</keyword>
<reference evidence="2" key="1">
    <citation type="submission" date="2014-11" db="EMBL/GenBank/DDBJ databases">
        <authorList>
            <person name="Amaro Gonzalez C."/>
        </authorList>
    </citation>
    <scope>NUCLEOTIDE SEQUENCE</scope>
</reference>
<dbReference type="AlphaFoldDB" id="A0A0E9U8X4"/>
<reference evidence="2" key="2">
    <citation type="journal article" date="2015" name="Fish Shellfish Immunol.">
        <title>Early steps in the European eel (Anguilla anguilla)-Vibrio vulnificus interaction in the gills: Role of the RtxA13 toxin.</title>
        <authorList>
            <person name="Callol A."/>
            <person name="Pajuelo D."/>
            <person name="Ebbesson L."/>
            <person name="Teles M."/>
            <person name="MacKenzie S."/>
            <person name="Amaro C."/>
        </authorList>
    </citation>
    <scope>NUCLEOTIDE SEQUENCE</scope>
</reference>
<dbReference type="EMBL" id="GBXM01046942">
    <property type="protein sequence ID" value="JAH61635.1"/>
    <property type="molecule type" value="Transcribed_RNA"/>
</dbReference>
<name>A0A0E9U8X4_ANGAN</name>
<sequence length="50" mass="5645">MSWWLMSCSMSSMSFSSAVSMSLGSFRDRLGSRLSSDGRQTISYSFFVLF</sequence>
<protein>
    <submittedName>
        <fullName evidence="2">Uncharacterized protein</fullName>
    </submittedName>
</protein>